<proteinExistence type="predicted"/>
<name>A0A8S9NT68_BRACR</name>
<dbReference type="Proteomes" id="UP000712600">
    <property type="component" value="Unassembled WGS sequence"/>
</dbReference>
<organism evidence="2 3">
    <name type="scientific">Brassica cretica</name>
    <name type="common">Mustard</name>
    <dbReference type="NCBI Taxonomy" id="69181"/>
    <lineage>
        <taxon>Eukaryota</taxon>
        <taxon>Viridiplantae</taxon>
        <taxon>Streptophyta</taxon>
        <taxon>Embryophyta</taxon>
        <taxon>Tracheophyta</taxon>
        <taxon>Spermatophyta</taxon>
        <taxon>Magnoliopsida</taxon>
        <taxon>eudicotyledons</taxon>
        <taxon>Gunneridae</taxon>
        <taxon>Pentapetalae</taxon>
        <taxon>rosids</taxon>
        <taxon>malvids</taxon>
        <taxon>Brassicales</taxon>
        <taxon>Brassicaceae</taxon>
        <taxon>Brassiceae</taxon>
        <taxon>Brassica</taxon>
    </lineage>
</organism>
<evidence type="ECO:0000256" key="1">
    <source>
        <dbReference type="SAM" id="MobiDB-lite"/>
    </source>
</evidence>
<gene>
    <name evidence="2" type="ORF">F2Q69_00006017</name>
</gene>
<feature type="region of interest" description="Disordered" evidence="1">
    <location>
        <begin position="91"/>
        <end position="201"/>
    </location>
</feature>
<dbReference type="EMBL" id="QGKX02001521">
    <property type="protein sequence ID" value="KAF3506946.1"/>
    <property type="molecule type" value="Genomic_DNA"/>
</dbReference>
<evidence type="ECO:0000313" key="3">
    <source>
        <dbReference type="Proteomes" id="UP000712600"/>
    </source>
</evidence>
<sequence>MTSQSNGKPPGPYATPVLRKQSLDSKSPYSRKLQTSGIRAYLSGPSYKLQVPRLPSGRCVISRIQLSSLRRGQGEGLQEPLFNTRRFNKSQSFRNKNHSERTDVGDTEDATPQRISWWQPGRNSPPDGRFPRTRTDVGDTLLQDPSVPLASPAIPSCDPIWATPSLAESTDPDEPSCSAPGNGGRTPRQLTSDENPPVGHD</sequence>
<evidence type="ECO:0000313" key="2">
    <source>
        <dbReference type="EMBL" id="KAF3506946.1"/>
    </source>
</evidence>
<dbReference type="AlphaFoldDB" id="A0A8S9NT68"/>
<feature type="compositionally biased region" description="Polar residues" evidence="1">
    <location>
        <begin position="24"/>
        <end position="35"/>
    </location>
</feature>
<protein>
    <submittedName>
        <fullName evidence="2">Uncharacterized protein</fullName>
    </submittedName>
</protein>
<accession>A0A8S9NT68</accession>
<feature type="region of interest" description="Disordered" evidence="1">
    <location>
        <begin position="1"/>
        <end position="35"/>
    </location>
</feature>
<reference evidence="2" key="1">
    <citation type="submission" date="2019-12" db="EMBL/GenBank/DDBJ databases">
        <title>Genome sequencing and annotation of Brassica cretica.</title>
        <authorList>
            <person name="Studholme D.J."/>
            <person name="Sarris P."/>
        </authorList>
    </citation>
    <scope>NUCLEOTIDE SEQUENCE</scope>
    <source>
        <strain evidence="2">PFS-109/04</strain>
        <tissue evidence="2">Leaf</tissue>
    </source>
</reference>
<comment type="caution">
    <text evidence="2">The sequence shown here is derived from an EMBL/GenBank/DDBJ whole genome shotgun (WGS) entry which is preliminary data.</text>
</comment>